<name>A0ABD3UCG6_SINWO</name>
<evidence type="ECO:0000313" key="3">
    <source>
        <dbReference type="Proteomes" id="UP001634394"/>
    </source>
</evidence>
<dbReference type="InterPro" id="IPR058727">
    <property type="entry name" value="Helical_Vwde"/>
</dbReference>
<protein>
    <recommendedName>
        <fullName evidence="1">Vwde helical domain-containing protein</fullName>
    </recommendedName>
</protein>
<evidence type="ECO:0000313" key="2">
    <source>
        <dbReference type="EMBL" id="KAL3847176.1"/>
    </source>
</evidence>
<dbReference type="AlphaFoldDB" id="A0ABD3UCG6"/>
<dbReference type="Gene3D" id="2.10.25.10">
    <property type="entry name" value="Laminin"/>
    <property type="match status" value="1"/>
</dbReference>
<accession>A0ABD3UCG6</accession>
<dbReference type="EMBL" id="JBJQND010000016">
    <property type="protein sequence ID" value="KAL3847176.1"/>
    <property type="molecule type" value="Genomic_DNA"/>
</dbReference>
<organism evidence="2 3">
    <name type="scientific">Sinanodonta woodiana</name>
    <name type="common">Chinese pond mussel</name>
    <name type="synonym">Anodonta woodiana</name>
    <dbReference type="NCBI Taxonomy" id="1069815"/>
    <lineage>
        <taxon>Eukaryota</taxon>
        <taxon>Metazoa</taxon>
        <taxon>Spiralia</taxon>
        <taxon>Lophotrochozoa</taxon>
        <taxon>Mollusca</taxon>
        <taxon>Bivalvia</taxon>
        <taxon>Autobranchia</taxon>
        <taxon>Heteroconchia</taxon>
        <taxon>Palaeoheterodonta</taxon>
        <taxon>Unionida</taxon>
        <taxon>Unionoidea</taxon>
        <taxon>Unionidae</taxon>
        <taxon>Unioninae</taxon>
        <taxon>Sinanodonta</taxon>
    </lineage>
</organism>
<dbReference type="Proteomes" id="UP001634394">
    <property type="component" value="Unassembled WGS sequence"/>
</dbReference>
<reference evidence="2 3" key="1">
    <citation type="submission" date="2024-11" db="EMBL/GenBank/DDBJ databases">
        <title>Chromosome-level genome assembly of the freshwater bivalve Anodonta woodiana.</title>
        <authorList>
            <person name="Chen X."/>
        </authorList>
    </citation>
    <scope>NUCLEOTIDE SEQUENCE [LARGE SCALE GENOMIC DNA]</scope>
    <source>
        <strain evidence="2">MN2024</strain>
        <tissue evidence="2">Gills</tissue>
    </source>
</reference>
<comment type="caution">
    <text evidence="2">The sequence shown here is derived from an EMBL/GenBank/DDBJ whole genome shotgun (WGS) entry which is preliminary data.</text>
</comment>
<proteinExistence type="predicted"/>
<evidence type="ECO:0000259" key="1">
    <source>
        <dbReference type="Pfam" id="PF26129"/>
    </source>
</evidence>
<feature type="domain" description="Vwde helical" evidence="1">
    <location>
        <begin position="2"/>
        <end position="61"/>
    </location>
</feature>
<gene>
    <name evidence="2" type="ORF">ACJMK2_018100</name>
</gene>
<sequence>MCVATLNIDIKPAIDMCVTDIKITDDLNFANSALQDVLETCSHEKLTRPDSYIKKNGTINPAPETKQCSGACSGQGDCIDGECQCNYYFEGEDCSIDKRQPPSIKEIFVTEGFFQTFKEETVPMGFISSNNVKCKIPADEVREKPVTVYDISISNHGQEYSREQLFVIYNGKCIECDEMGHCKQKLNTCLISDKCYTPGELDAITHKGICNPTTNPTGWTQVGGGFSHLPPSPTPTVNTPNIAPLGGQILPRPDVWTRNSTGCTCSFNNGRTDCACCEDGACQCPEGSQNTCSKCDDMDSCGEKKPSPEYGIDGWTAKFTGCFCLFDLNRADCACCQNFGCPCGYEHKNQCVECGHTNRCGTKPEIFGPAYQK</sequence>
<keyword evidence="3" id="KW-1185">Reference proteome</keyword>
<dbReference type="Pfam" id="PF26129">
    <property type="entry name" value="Vwde"/>
    <property type="match status" value="1"/>
</dbReference>